<dbReference type="EMBL" id="MFLN01000004">
    <property type="protein sequence ID" value="OGG67588.1"/>
    <property type="molecule type" value="Genomic_DNA"/>
</dbReference>
<organism evidence="6 7">
    <name type="scientific">Candidatus Kaiserbacteria bacterium RIFCSPHIGHO2_02_FULL_59_21</name>
    <dbReference type="NCBI Taxonomy" id="1798500"/>
    <lineage>
        <taxon>Bacteria</taxon>
        <taxon>Candidatus Kaiseribacteriota</taxon>
    </lineage>
</organism>
<evidence type="ECO:0000256" key="1">
    <source>
        <dbReference type="ARBA" id="ARBA00004141"/>
    </source>
</evidence>
<comment type="caution">
    <text evidence="6">The sequence shown here is derived from an EMBL/GenBank/DDBJ whole genome shotgun (WGS) entry which is preliminary data.</text>
</comment>
<dbReference type="GO" id="GO:0016020">
    <property type="term" value="C:membrane"/>
    <property type="evidence" value="ECO:0007669"/>
    <property type="project" value="UniProtKB-SubCell"/>
</dbReference>
<evidence type="ECO:0000256" key="3">
    <source>
        <dbReference type="ARBA" id="ARBA00022989"/>
    </source>
</evidence>
<sequence length="180" mass="20236">MKRYVIEESPFSHFFLSDTRVAPLWLIIRVYLGWTWLEAGWGKFNNPKWIGDDAGAAMLGFVERALAKTEGAHPDVQWWYAWFLQHAVQPYPEAWAYAITFGEILVGAALIAGLLVGISAFFGLFMNANFLLAGTLSSNPIMAALAIALMLAWRVAGYWGADRYVLPLLHDYIRPRIRAG</sequence>
<protein>
    <submittedName>
        <fullName evidence="6">DoxX family protein</fullName>
    </submittedName>
</protein>
<evidence type="ECO:0000256" key="2">
    <source>
        <dbReference type="ARBA" id="ARBA00022692"/>
    </source>
</evidence>
<dbReference type="Proteomes" id="UP000178572">
    <property type="component" value="Unassembled WGS sequence"/>
</dbReference>
<evidence type="ECO:0000256" key="5">
    <source>
        <dbReference type="SAM" id="Phobius"/>
    </source>
</evidence>
<feature type="transmembrane region" description="Helical" evidence="5">
    <location>
        <begin position="130"/>
        <end position="153"/>
    </location>
</feature>
<dbReference type="Pfam" id="PF07681">
    <property type="entry name" value="DoxX"/>
    <property type="match status" value="1"/>
</dbReference>
<dbReference type="AlphaFoldDB" id="A0A1F6E1P8"/>
<proteinExistence type="predicted"/>
<keyword evidence="3 5" id="KW-1133">Transmembrane helix</keyword>
<feature type="transmembrane region" description="Helical" evidence="5">
    <location>
        <begin position="94"/>
        <end position="118"/>
    </location>
</feature>
<keyword evidence="2 5" id="KW-0812">Transmembrane</keyword>
<dbReference type="STRING" id="1798500.A3C21_03870"/>
<comment type="subcellular location">
    <subcellularLocation>
        <location evidence="1">Membrane</location>
        <topology evidence="1">Multi-pass membrane protein</topology>
    </subcellularLocation>
</comment>
<dbReference type="PANTHER" id="PTHR39157">
    <property type="entry name" value="INTEGRAL MEMBRANE PROTEIN-RELATED"/>
    <property type="match status" value="1"/>
</dbReference>
<evidence type="ECO:0000256" key="4">
    <source>
        <dbReference type="ARBA" id="ARBA00023136"/>
    </source>
</evidence>
<gene>
    <name evidence="6" type="ORF">A3C21_03870</name>
</gene>
<evidence type="ECO:0000313" key="6">
    <source>
        <dbReference type="EMBL" id="OGG67588.1"/>
    </source>
</evidence>
<dbReference type="InterPro" id="IPR032808">
    <property type="entry name" value="DoxX"/>
</dbReference>
<reference evidence="6 7" key="1">
    <citation type="journal article" date="2016" name="Nat. Commun.">
        <title>Thousands of microbial genomes shed light on interconnected biogeochemical processes in an aquifer system.</title>
        <authorList>
            <person name="Anantharaman K."/>
            <person name="Brown C.T."/>
            <person name="Hug L.A."/>
            <person name="Sharon I."/>
            <person name="Castelle C.J."/>
            <person name="Probst A.J."/>
            <person name="Thomas B.C."/>
            <person name="Singh A."/>
            <person name="Wilkins M.J."/>
            <person name="Karaoz U."/>
            <person name="Brodie E.L."/>
            <person name="Williams K.H."/>
            <person name="Hubbard S.S."/>
            <person name="Banfield J.F."/>
        </authorList>
    </citation>
    <scope>NUCLEOTIDE SEQUENCE [LARGE SCALE GENOMIC DNA]</scope>
</reference>
<evidence type="ECO:0000313" key="7">
    <source>
        <dbReference type="Proteomes" id="UP000178572"/>
    </source>
</evidence>
<accession>A0A1F6E1P8</accession>
<keyword evidence="4 5" id="KW-0472">Membrane</keyword>
<name>A0A1F6E1P8_9BACT</name>
<dbReference type="PANTHER" id="PTHR39157:SF1">
    <property type="entry name" value="DOXX FAMILY PROTEIN"/>
    <property type="match status" value="1"/>
</dbReference>